<feature type="domain" description="Alpha-D-phosphohexomutase alpha/beta/alpha" evidence="7">
    <location>
        <begin position="62"/>
        <end position="102"/>
    </location>
</feature>
<evidence type="ECO:0000313" key="9">
    <source>
        <dbReference type="EMBL" id="KAJ8600646.1"/>
    </source>
</evidence>
<feature type="domain" description="Alpha-D-phosphohexomutase alpha/beta/alpha" evidence="7">
    <location>
        <begin position="116"/>
        <end position="167"/>
    </location>
</feature>
<dbReference type="AlphaFoldDB" id="A0AAD7XJH7"/>
<dbReference type="PANTHER" id="PTHR45955:SF1">
    <property type="entry name" value="PHOSPHOACETYLGLUCOSAMINE MUTASE"/>
    <property type="match status" value="1"/>
</dbReference>
<dbReference type="InterPro" id="IPR016055">
    <property type="entry name" value="A-D-PHexomutase_a/b/a-I/II/III"/>
</dbReference>
<dbReference type="InterPro" id="IPR005844">
    <property type="entry name" value="A-D-PHexomutase_a/b/a-I"/>
</dbReference>
<comment type="similarity">
    <text evidence="2">Belongs to the phosphohexose mutase family.</text>
</comment>
<keyword evidence="3" id="KW-0479">Metal-binding</keyword>
<organism evidence="9 10">
    <name type="scientific">Chrysophaeum taylorii</name>
    <dbReference type="NCBI Taxonomy" id="2483200"/>
    <lineage>
        <taxon>Eukaryota</taxon>
        <taxon>Sar</taxon>
        <taxon>Stramenopiles</taxon>
        <taxon>Ochrophyta</taxon>
        <taxon>Pelagophyceae</taxon>
        <taxon>Pelagomonadales</taxon>
        <taxon>Pelagomonadaceae</taxon>
        <taxon>Chrysophaeum</taxon>
    </lineage>
</organism>
<evidence type="ECO:0000256" key="5">
    <source>
        <dbReference type="ARBA" id="ARBA00023235"/>
    </source>
</evidence>
<dbReference type="Proteomes" id="UP001230188">
    <property type="component" value="Unassembled WGS sequence"/>
</dbReference>
<gene>
    <name evidence="9" type="ORF">CTAYLR_006918</name>
</gene>
<dbReference type="InterPro" id="IPR005843">
    <property type="entry name" value="A-D-PHexomutase_C"/>
</dbReference>
<accession>A0AAD7XJH7</accession>
<dbReference type="GO" id="GO:0004610">
    <property type="term" value="F:phosphoacetylglucosamine mutase activity"/>
    <property type="evidence" value="ECO:0007669"/>
    <property type="project" value="TreeGrafter"/>
</dbReference>
<keyword evidence="5" id="KW-0413">Isomerase</keyword>
<sequence>MRDVVVVVLAVAATAVFVWKKRRRQRPPQLKYGTAGFRADAKLLWVAMERVGILAAIRGGGKKATGVMVTASHNPERDNGCKIVDTDGGMLAEAWEGRAEELARAPEAEVRVPRCDDGVVVVGRDTRRHSRGLADRVKRGVARTGARVLDVGVVTTPQLHHCVRELNEGAADASDLFGYYRKLVEAYNRIVPPGTPTVELCVDCAGGVGALAVEKLRGLLNGLELVAVNRVGDVELNRGCGAEFVQKERKPPRNYDPRRRFCCIDGDADRLVYCYGRDFRVLDGDKIAALLASYLGEYCRVGCVQTAYANGASTAYLSTRVDSLATAKTGVKHVHAKAADIMDVGIYFEPNGHGTVLFNNAKSPPERLAPFASLANQCVGDAIADALLVEAVLKLRNWSLEDWDAIYDDLPSRQLKQKIPDRALLVPDEETESRLLHPETLQLAIDDLVSKTPRGRAFVRPSGTEDVVRIYAEAASQPDADALARACQRAVADACGGGGGGGGI</sequence>
<feature type="domain" description="Alpha-D-phosphohexomutase C-terminal" evidence="6">
    <location>
        <begin position="451"/>
        <end position="485"/>
    </location>
</feature>
<dbReference type="SUPFAM" id="SSF55957">
    <property type="entry name" value="Phosphoglucomutase, C-terminal domain"/>
    <property type="match status" value="1"/>
</dbReference>
<evidence type="ECO:0000259" key="8">
    <source>
        <dbReference type="Pfam" id="PF21404"/>
    </source>
</evidence>
<keyword evidence="4" id="KW-0460">Magnesium</keyword>
<evidence type="ECO:0000259" key="6">
    <source>
        <dbReference type="Pfam" id="PF00408"/>
    </source>
</evidence>
<comment type="caution">
    <text evidence="9">The sequence shown here is derived from an EMBL/GenBank/DDBJ whole genome shotgun (WGS) entry which is preliminary data.</text>
</comment>
<evidence type="ECO:0008006" key="11">
    <source>
        <dbReference type="Google" id="ProtNLM"/>
    </source>
</evidence>
<dbReference type="InterPro" id="IPR016066">
    <property type="entry name" value="A-D-PHexomutase_CS"/>
</dbReference>
<proteinExistence type="inferred from homology"/>
<reference evidence="9" key="1">
    <citation type="submission" date="2023-01" db="EMBL/GenBank/DDBJ databases">
        <title>Metagenome sequencing of chrysophaentin producing Chrysophaeum taylorii.</title>
        <authorList>
            <person name="Davison J."/>
            <person name="Bewley C."/>
        </authorList>
    </citation>
    <scope>NUCLEOTIDE SEQUENCE</scope>
    <source>
        <strain evidence="9">NIES-1699</strain>
    </source>
</reference>
<evidence type="ECO:0000259" key="7">
    <source>
        <dbReference type="Pfam" id="PF02878"/>
    </source>
</evidence>
<dbReference type="GO" id="GO:0005975">
    <property type="term" value="P:carbohydrate metabolic process"/>
    <property type="evidence" value="ECO:0007669"/>
    <property type="project" value="InterPro"/>
</dbReference>
<protein>
    <recommendedName>
        <fullName evidence="11">Phosphoacetylglucosamine mutase</fullName>
    </recommendedName>
</protein>
<dbReference type="PANTHER" id="PTHR45955">
    <property type="entry name" value="PHOSPHOACETYLGLUCOSAMINE MUTASE"/>
    <property type="match status" value="1"/>
</dbReference>
<evidence type="ECO:0000256" key="3">
    <source>
        <dbReference type="ARBA" id="ARBA00022723"/>
    </source>
</evidence>
<dbReference type="FunFam" id="3.30.310.50:FF:000003">
    <property type="entry name" value="Phosphoacetylglucosamine mutase"/>
    <property type="match status" value="1"/>
</dbReference>
<feature type="domain" description="Phosphoacetylglucosamine mutase AMG1" evidence="8">
    <location>
        <begin position="283"/>
        <end position="398"/>
    </location>
</feature>
<evidence type="ECO:0000313" key="10">
    <source>
        <dbReference type="Proteomes" id="UP001230188"/>
    </source>
</evidence>
<name>A0AAD7XJH7_9STRA</name>
<comment type="cofactor">
    <cofactor evidence="1">
        <name>Mg(2+)</name>
        <dbReference type="ChEBI" id="CHEBI:18420"/>
    </cofactor>
</comment>
<dbReference type="GO" id="GO:0006048">
    <property type="term" value="P:UDP-N-acetylglucosamine biosynthetic process"/>
    <property type="evidence" value="ECO:0007669"/>
    <property type="project" value="TreeGrafter"/>
</dbReference>
<dbReference type="Pfam" id="PF21404">
    <property type="entry name" value="AMG1_III"/>
    <property type="match status" value="1"/>
</dbReference>
<dbReference type="SUPFAM" id="SSF53738">
    <property type="entry name" value="Phosphoglucomutase, first 3 domains"/>
    <property type="match status" value="3"/>
</dbReference>
<dbReference type="Gene3D" id="3.40.120.10">
    <property type="entry name" value="Alpha-D-Glucose-1,6-Bisphosphate, subunit A, domain 3"/>
    <property type="match status" value="2"/>
</dbReference>
<dbReference type="GO" id="GO:0000287">
    <property type="term" value="F:magnesium ion binding"/>
    <property type="evidence" value="ECO:0007669"/>
    <property type="project" value="InterPro"/>
</dbReference>
<evidence type="ECO:0000256" key="2">
    <source>
        <dbReference type="ARBA" id="ARBA00010231"/>
    </source>
</evidence>
<dbReference type="Pfam" id="PF00408">
    <property type="entry name" value="PGM_PMM_IV"/>
    <property type="match status" value="1"/>
</dbReference>
<dbReference type="InterPro" id="IPR036900">
    <property type="entry name" value="A-D-PHexomutase_C_sf"/>
</dbReference>
<evidence type="ECO:0000256" key="1">
    <source>
        <dbReference type="ARBA" id="ARBA00001946"/>
    </source>
</evidence>
<dbReference type="Gene3D" id="3.30.310.50">
    <property type="entry name" value="Alpha-D-phosphohexomutase, C-terminal domain"/>
    <property type="match status" value="1"/>
</dbReference>
<evidence type="ECO:0000256" key="4">
    <source>
        <dbReference type="ARBA" id="ARBA00022842"/>
    </source>
</evidence>
<dbReference type="EMBL" id="JAQMWT010000488">
    <property type="protein sequence ID" value="KAJ8600646.1"/>
    <property type="molecule type" value="Genomic_DNA"/>
</dbReference>
<dbReference type="PROSITE" id="PS00710">
    <property type="entry name" value="PGM_PMM"/>
    <property type="match status" value="1"/>
</dbReference>
<dbReference type="Pfam" id="PF02878">
    <property type="entry name" value="PGM_PMM_I"/>
    <property type="match status" value="2"/>
</dbReference>
<keyword evidence="10" id="KW-1185">Reference proteome</keyword>
<dbReference type="InterPro" id="IPR049022">
    <property type="entry name" value="AMG1_III"/>
</dbReference>